<geneLocation type="mitochondrion" evidence="1"/>
<keyword evidence="1" id="KW-0496">Mitochondrion</keyword>
<accession>A0A117NJB4</accession>
<dbReference type="AlphaFoldDB" id="A0A117NJB4"/>
<sequence length="52" mass="5960">MGGRHLPSLFISLRFFRMDFDEQVRGSVRSRGPTATRYHRLIEVPLLLGTTA</sequence>
<proteinExistence type="predicted"/>
<gene>
    <name evidence="1" type="ORF">ABT39_MTgene1031</name>
</gene>
<protein>
    <submittedName>
        <fullName evidence="1">Uncharacterized protein</fullName>
    </submittedName>
</protein>
<dbReference type="EMBL" id="LKAM01000001">
    <property type="protein sequence ID" value="KUM51185.1"/>
    <property type="molecule type" value="Genomic_DNA"/>
</dbReference>
<name>A0A117NJB4_PICGL</name>
<comment type="caution">
    <text evidence="1">The sequence shown here is derived from an EMBL/GenBank/DDBJ whole genome shotgun (WGS) entry which is preliminary data.</text>
</comment>
<organism evidence="1">
    <name type="scientific">Picea glauca</name>
    <name type="common">White spruce</name>
    <name type="synonym">Pinus glauca</name>
    <dbReference type="NCBI Taxonomy" id="3330"/>
    <lineage>
        <taxon>Eukaryota</taxon>
        <taxon>Viridiplantae</taxon>
        <taxon>Streptophyta</taxon>
        <taxon>Embryophyta</taxon>
        <taxon>Tracheophyta</taxon>
        <taxon>Spermatophyta</taxon>
        <taxon>Pinopsida</taxon>
        <taxon>Pinidae</taxon>
        <taxon>Conifers I</taxon>
        <taxon>Pinales</taxon>
        <taxon>Pinaceae</taxon>
        <taxon>Picea</taxon>
    </lineage>
</organism>
<reference evidence="1" key="1">
    <citation type="journal article" date="2015" name="Genome Biol. Evol.">
        <title>Organellar Genomes of White Spruce (Picea glauca): Assembly and Annotation.</title>
        <authorList>
            <person name="Jackman S.D."/>
            <person name="Warren R.L."/>
            <person name="Gibb E.A."/>
            <person name="Vandervalk B.P."/>
            <person name="Mohamadi H."/>
            <person name="Chu J."/>
            <person name="Raymond A."/>
            <person name="Pleasance S."/>
            <person name="Coope R."/>
            <person name="Wildung M.R."/>
            <person name="Ritland C.E."/>
            <person name="Bousquet J."/>
            <person name="Jones S.J."/>
            <person name="Bohlmann J."/>
            <person name="Birol I."/>
        </authorList>
    </citation>
    <scope>NUCLEOTIDE SEQUENCE [LARGE SCALE GENOMIC DNA]</scope>
    <source>
        <tissue evidence="1">Flushing bud</tissue>
    </source>
</reference>
<evidence type="ECO:0000313" key="1">
    <source>
        <dbReference type="EMBL" id="KUM51185.1"/>
    </source>
</evidence>